<dbReference type="InterPro" id="IPR019381">
    <property type="entry name" value="PACS1/2_C"/>
</dbReference>
<evidence type="ECO:0000313" key="3">
    <source>
        <dbReference type="Proteomes" id="UP000270296"/>
    </source>
</evidence>
<dbReference type="GO" id="GO:0072659">
    <property type="term" value="P:protein localization to plasma membrane"/>
    <property type="evidence" value="ECO:0007669"/>
    <property type="project" value="TreeGrafter"/>
</dbReference>
<sequence length="70" mass="8325">MRTKERIESEQKNQCIDGISRLICSTKQHTTLKLYIDGVEWNNVKFFQVSSQWQTHVKHFPVALFRSKDD</sequence>
<feature type="domain" description="Phosphofurin acidic cluster sorting protein 1/2 C-terminal" evidence="1">
    <location>
        <begin position="3"/>
        <end position="67"/>
    </location>
</feature>
<evidence type="ECO:0000313" key="2">
    <source>
        <dbReference type="EMBL" id="VDP49670.1"/>
    </source>
</evidence>
<dbReference type="Pfam" id="PF10254">
    <property type="entry name" value="Pacs-1"/>
    <property type="match status" value="1"/>
</dbReference>
<dbReference type="WBParaSite" id="SBAD_0001297301-mRNA-1">
    <property type="protein sequence ID" value="SBAD_0001297301-mRNA-1"/>
    <property type="gene ID" value="SBAD_0001297301"/>
</dbReference>
<protein>
    <submittedName>
        <fullName evidence="4">KTSC domain-containing protein</fullName>
    </submittedName>
</protein>
<reference evidence="4" key="1">
    <citation type="submission" date="2016-06" db="UniProtKB">
        <authorList>
            <consortium name="WormBaseParasite"/>
        </authorList>
    </citation>
    <scope>IDENTIFICATION</scope>
</reference>
<evidence type="ECO:0000313" key="4">
    <source>
        <dbReference type="WBParaSite" id="SBAD_0001297301-mRNA-1"/>
    </source>
</evidence>
<organism evidence="4">
    <name type="scientific">Soboliphyme baturini</name>
    <dbReference type="NCBI Taxonomy" id="241478"/>
    <lineage>
        <taxon>Eukaryota</taxon>
        <taxon>Metazoa</taxon>
        <taxon>Ecdysozoa</taxon>
        <taxon>Nematoda</taxon>
        <taxon>Enoplea</taxon>
        <taxon>Dorylaimia</taxon>
        <taxon>Dioctophymatida</taxon>
        <taxon>Dioctophymatoidea</taxon>
        <taxon>Soboliphymatidae</taxon>
        <taxon>Soboliphyme</taxon>
    </lineage>
</organism>
<dbReference type="EMBL" id="UZAM01018139">
    <property type="protein sequence ID" value="VDP49670.1"/>
    <property type="molecule type" value="Genomic_DNA"/>
</dbReference>
<name>A0A183J9L6_9BILA</name>
<dbReference type="PANTHER" id="PTHR13280:SF17">
    <property type="entry name" value="KRUEPPEL TARGET AT 95D, ISOFORM A"/>
    <property type="match status" value="1"/>
</dbReference>
<proteinExistence type="predicted"/>
<evidence type="ECO:0000259" key="1">
    <source>
        <dbReference type="Pfam" id="PF10254"/>
    </source>
</evidence>
<dbReference type="PANTHER" id="PTHR13280">
    <property type="entry name" value="PHOSPHOFURIN ACIDIC CLUSTER SORTING PROTEIN"/>
    <property type="match status" value="1"/>
</dbReference>
<gene>
    <name evidence="2" type="ORF">SBAD_LOCUS12564</name>
</gene>
<keyword evidence="3" id="KW-1185">Reference proteome</keyword>
<dbReference type="Proteomes" id="UP000270296">
    <property type="component" value="Unassembled WGS sequence"/>
</dbReference>
<accession>A0A183J9L6</accession>
<reference evidence="2 3" key="2">
    <citation type="submission" date="2018-11" db="EMBL/GenBank/DDBJ databases">
        <authorList>
            <consortium name="Pathogen Informatics"/>
        </authorList>
    </citation>
    <scope>NUCLEOTIDE SEQUENCE [LARGE SCALE GENOMIC DNA]</scope>
</reference>
<dbReference type="OrthoDB" id="28829at2759"/>
<dbReference type="AlphaFoldDB" id="A0A183J9L6"/>